<name>A0A8J7DDJ5_9CYAN</name>
<protein>
    <submittedName>
        <fullName evidence="1">Uncharacterized protein</fullName>
    </submittedName>
</protein>
<proteinExistence type="predicted"/>
<dbReference type="PANTHER" id="PTHR47152:SF1">
    <property type="entry name" value="SLL1186 PROTEIN"/>
    <property type="match status" value="1"/>
</dbReference>
<keyword evidence="2" id="KW-1185">Reference proteome</keyword>
<evidence type="ECO:0000313" key="2">
    <source>
        <dbReference type="Proteomes" id="UP000636505"/>
    </source>
</evidence>
<organism evidence="1 2">
    <name type="scientific">Vasconcelosia minhoensis LEGE 07310</name>
    <dbReference type="NCBI Taxonomy" id="915328"/>
    <lineage>
        <taxon>Bacteria</taxon>
        <taxon>Bacillati</taxon>
        <taxon>Cyanobacteriota</taxon>
        <taxon>Cyanophyceae</taxon>
        <taxon>Nodosilineales</taxon>
        <taxon>Cymatolegaceae</taxon>
        <taxon>Vasconcelosia</taxon>
        <taxon>Vasconcelosia minhoensis</taxon>
    </lineage>
</organism>
<evidence type="ECO:0000313" key="1">
    <source>
        <dbReference type="EMBL" id="MBE9078848.1"/>
    </source>
</evidence>
<accession>A0A8J7DDJ5</accession>
<comment type="caution">
    <text evidence="1">The sequence shown here is derived from an EMBL/GenBank/DDBJ whole genome shotgun (WGS) entry which is preliminary data.</text>
</comment>
<reference evidence="1" key="1">
    <citation type="submission" date="2020-10" db="EMBL/GenBank/DDBJ databases">
        <authorList>
            <person name="Castelo-Branco R."/>
            <person name="Eusebio N."/>
            <person name="Adriana R."/>
            <person name="Vieira A."/>
            <person name="Brugerolle De Fraissinette N."/>
            <person name="Rezende De Castro R."/>
            <person name="Schneider M.P."/>
            <person name="Vasconcelos V."/>
            <person name="Leao P.N."/>
        </authorList>
    </citation>
    <scope>NUCLEOTIDE SEQUENCE</scope>
    <source>
        <strain evidence="1">LEGE 07310</strain>
    </source>
</reference>
<dbReference type="RefSeq" id="WP_193909103.1">
    <property type="nucleotide sequence ID" value="NZ_JADEXG010000041.1"/>
</dbReference>
<sequence>MVTLQIRQIKVPPGQRVDLENVGWQELEEILAELGNSRSTRIAYSDETLTIATPLFSHEKSKIVLGDLVKVLLEELGIDYDASGSTMLKRQDLGKGVEPDDSFYMMTSLRAGVRTRSQPPFALSAA</sequence>
<dbReference type="AlphaFoldDB" id="A0A8J7DDJ5"/>
<dbReference type="EMBL" id="JADEXG010000041">
    <property type="protein sequence ID" value="MBE9078848.1"/>
    <property type="molecule type" value="Genomic_DNA"/>
</dbReference>
<dbReference type="PANTHER" id="PTHR47152">
    <property type="entry name" value="SLR2084 PROTEIN-RELATED"/>
    <property type="match status" value="1"/>
</dbReference>
<dbReference type="Proteomes" id="UP000636505">
    <property type="component" value="Unassembled WGS sequence"/>
</dbReference>
<gene>
    <name evidence="1" type="ORF">IQ241_16370</name>
</gene>